<dbReference type="GO" id="GO:0016787">
    <property type="term" value="F:hydrolase activity"/>
    <property type="evidence" value="ECO:0007669"/>
    <property type="project" value="UniProtKB-KW"/>
</dbReference>
<dbReference type="PROSITE" id="PS51462">
    <property type="entry name" value="NUDIX"/>
    <property type="match status" value="1"/>
</dbReference>
<keyword evidence="4" id="KW-1185">Reference proteome</keyword>
<feature type="region of interest" description="Disordered" evidence="1">
    <location>
        <begin position="1"/>
        <end position="27"/>
    </location>
</feature>
<accession>A0A9P8RJ92</accession>
<dbReference type="InterPro" id="IPR000086">
    <property type="entry name" value="NUDIX_hydrolase_dom"/>
</dbReference>
<dbReference type="PANTHER" id="PTHR43736">
    <property type="entry name" value="ADP-RIBOSE PYROPHOSPHATASE"/>
    <property type="match status" value="1"/>
</dbReference>
<evidence type="ECO:0000313" key="3">
    <source>
        <dbReference type="EMBL" id="KAH6646887.1"/>
    </source>
</evidence>
<sequence>MAPFLSNCSSPDHQVNEATPVSPLPLKTSINAGPRTLLIRDSLTRFQISPAKYIEQRRPAIDRLVAGAVVAYEGRILLVQRSREDYGGLCWEIPGGSCDEDDSSILEAASRELWEEAGLRATAVVGLVDDLHHWSDDGLIWWKLTFLVEVEQMGKGKPDVVLDPKEHEAFVWATEEDVLANCYGDIKFQWISEDQRLTILKAFNMLKTTGKPLNLEALAEP</sequence>
<dbReference type="RefSeq" id="XP_045953401.1">
    <property type="nucleotide sequence ID" value="XM_046098595.1"/>
</dbReference>
<dbReference type="GeneID" id="70127487"/>
<protein>
    <submittedName>
        <fullName evidence="3">NUDIX hydrolase domain-like protein</fullName>
    </submittedName>
</protein>
<keyword evidence="3" id="KW-0378">Hydrolase</keyword>
<dbReference type="InterPro" id="IPR015797">
    <property type="entry name" value="NUDIX_hydrolase-like_dom_sf"/>
</dbReference>
<gene>
    <name evidence="3" type="ORF">BKA67DRAFT_524632</name>
</gene>
<name>A0A9P8RJ92_9PEZI</name>
<proteinExistence type="predicted"/>
<comment type="caution">
    <text evidence="3">The sequence shown here is derived from an EMBL/GenBank/DDBJ whole genome shotgun (WGS) entry which is preliminary data.</text>
</comment>
<reference evidence="3" key="1">
    <citation type="journal article" date="2021" name="Nat. Commun.">
        <title>Genetic determinants of endophytism in the Arabidopsis root mycobiome.</title>
        <authorList>
            <person name="Mesny F."/>
            <person name="Miyauchi S."/>
            <person name="Thiergart T."/>
            <person name="Pickel B."/>
            <person name="Atanasova L."/>
            <person name="Karlsson M."/>
            <person name="Huettel B."/>
            <person name="Barry K.W."/>
            <person name="Haridas S."/>
            <person name="Chen C."/>
            <person name="Bauer D."/>
            <person name="Andreopoulos W."/>
            <person name="Pangilinan J."/>
            <person name="LaButti K."/>
            <person name="Riley R."/>
            <person name="Lipzen A."/>
            <person name="Clum A."/>
            <person name="Drula E."/>
            <person name="Henrissat B."/>
            <person name="Kohler A."/>
            <person name="Grigoriev I.V."/>
            <person name="Martin F.M."/>
            <person name="Hacquard S."/>
        </authorList>
    </citation>
    <scope>NUCLEOTIDE SEQUENCE</scope>
    <source>
        <strain evidence="3">MPI-SDFR-AT-0073</strain>
    </source>
</reference>
<feature type="domain" description="Nudix hydrolase" evidence="2">
    <location>
        <begin position="61"/>
        <end position="203"/>
    </location>
</feature>
<dbReference type="SUPFAM" id="SSF55811">
    <property type="entry name" value="Nudix"/>
    <property type="match status" value="1"/>
</dbReference>
<dbReference type="CDD" id="cd02883">
    <property type="entry name" value="NUDIX_Hydrolase"/>
    <property type="match status" value="1"/>
</dbReference>
<feature type="compositionally biased region" description="Polar residues" evidence="1">
    <location>
        <begin position="1"/>
        <end position="19"/>
    </location>
</feature>
<organism evidence="3 4">
    <name type="scientific">Truncatella angustata</name>
    <dbReference type="NCBI Taxonomy" id="152316"/>
    <lineage>
        <taxon>Eukaryota</taxon>
        <taxon>Fungi</taxon>
        <taxon>Dikarya</taxon>
        <taxon>Ascomycota</taxon>
        <taxon>Pezizomycotina</taxon>
        <taxon>Sordariomycetes</taxon>
        <taxon>Xylariomycetidae</taxon>
        <taxon>Amphisphaeriales</taxon>
        <taxon>Sporocadaceae</taxon>
        <taxon>Truncatella</taxon>
    </lineage>
</organism>
<dbReference type="EMBL" id="JAGPXC010000009">
    <property type="protein sequence ID" value="KAH6646887.1"/>
    <property type="molecule type" value="Genomic_DNA"/>
</dbReference>
<dbReference type="PANTHER" id="PTHR43736:SF1">
    <property type="entry name" value="DIHYDRONEOPTERIN TRIPHOSPHATE DIPHOSPHATASE"/>
    <property type="match status" value="1"/>
</dbReference>
<dbReference type="Pfam" id="PF00293">
    <property type="entry name" value="NUDIX"/>
    <property type="match status" value="1"/>
</dbReference>
<evidence type="ECO:0000256" key="1">
    <source>
        <dbReference type="SAM" id="MobiDB-lite"/>
    </source>
</evidence>
<dbReference type="Gene3D" id="3.90.79.10">
    <property type="entry name" value="Nucleoside Triphosphate Pyrophosphohydrolase"/>
    <property type="match status" value="1"/>
</dbReference>
<dbReference type="AlphaFoldDB" id="A0A9P8RJ92"/>
<evidence type="ECO:0000313" key="4">
    <source>
        <dbReference type="Proteomes" id="UP000758603"/>
    </source>
</evidence>
<dbReference type="OrthoDB" id="276276at2759"/>
<dbReference type="Proteomes" id="UP000758603">
    <property type="component" value="Unassembled WGS sequence"/>
</dbReference>
<evidence type="ECO:0000259" key="2">
    <source>
        <dbReference type="PROSITE" id="PS51462"/>
    </source>
</evidence>